<sequence length="66" mass="7044">MLLTLGVFGFLGALFRLRTLQQTLDGVGRKLGLNVQAVELSDPLAAVDVDKPADHELVTAILEGRA</sequence>
<dbReference type="Proteomes" id="UP000516134">
    <property type="component" value="Chromosome"/>
</dbReference>
<name>A0ABX6T399_9SPHN</name>
<evidence type="ECO:0000313" key="1">
    <source>
        <dbReference type="EMBL" id="QNP44297.1"/>
    </source>
</evidence>
<dbReference type="RefSeq" id="WP_187715718.1">
    <property type="nucleotide sequence ID" value="NZ_CP060780.1"/>
</dbReference>
<dbReference type="InterPro" id="IPR029044">
    <property type="entry name" value="Nucleotide-diphossugar_trans"/>
</dbReference>
<gene>
    <name evidence="1" type="ORF">H9L15_07655</name>
</gene>
<organism evidence="1 2">
    <name type="scientific">Sphingomonas daechungensis</name>
    <dbReference type="NCBI Taxonomy" id="1176646"/>
    <lineage>
        <taxon>Bacteria</taxon>
        <taxon>Pseudomonadati</taxon>
        <taxon>Pseudomonadota</taxon>
        <taxon>Alphaproteobacteria</taxon>
        <taxon>Sphingomonadales</taxon>
        <taxon>Sphingomonadaceae</taxon>
        <taxon>Sphingomonas</taxon>
    </lineage>
</organism>
<dbReference type="Gene3D" id="3.90.550.10">
    <property type="entry name" value="Spore Coat Polysaccharide Biosynthesis Protein SpsA, Chain A"/>
    <property type="match status" value="1"/>
</dbReference>
<reference evidence="1 2" key="1">
    <citation type="submission" date="2020-08" db="EMBL/GenBank/DDBJ databases">
        <title>Genome sequence of Sphingomonas daechungensis KACC 18115T.</title>
        <authorList>
            <person name="Hyun D.-W."/>
            <person name="Bae J.-W."/>
        </authorList>
    </citation>
    <scope>NUCLEOTIDE SEQUENCE [LARGE SCALE GENOMIC DNA]</scope>
    <source>
        <strain evidence="1 2">KACC 18115</strain>
    </source>
</reference>
<proteinExistence type="predicted"/>
<evidence type="ECO:0000313" key="2">
    <source>
        <dbReference type="Proteomes" id="UP000516134"/>
    </source>
</evidence>
<accession>A0ABX6T399</accession>
<protein>
    <submittedName>
        <fullName evidence="1">Uncharacterized protein</fullName>
    </submittedName>
</protein>
<dbReference type="EMBL" id="CP060780">
    <property type="protein sequence ID" value="QNP44297.1"/>
    <property type="molecule type" value="Genomic_DNA"/>
</dbReference>
<keyword evidence="2" id="KW-1185">Reference proteome</keyword>